<organism evidence="2 3">
    <name type="scientific">Cryptolaemus montrouzieri</name>
    <dbReference type="NCBI Taxonomy" id="559131"/>
    <lineage>
        <taxon>Eukaryota</taxon>
        <taxon>Metazoa</taxon>
        <taxon>Ecdysozoa</taxon>
        <taxon>Arthropoda</taxon>
        <taxon>Hexapoda</taxon>
        <taxon>Insecta</taxon>
        <taxon>Pterygota</taxon>
        <taxon>Neoptera</taxon>
        <taxon>Endopterygota</taxon>
        <taxon>Coleoptera</taxon>
        <taxon>Polyphaga</taxon>
        <taxon>Cucujiformia</taxon>
        <taxon>Coccinelloidea</taxon>
        <taxon>Coccinellidae</taxon>
        <taxon>Scymninae</taxon>
        <taxon>Scymnini</taxon>
        <taxon>Cryptolaemus</taxon>
    </lineage>
</organism>
<dbReference type="EMBL" id="JABFTP020000186">
    <property type="protein sequence ID" value="KAL3289467.1"/>
    <property type="molecule type" value="Genomic_DNA"/>
</dbReference>
<sequence length="92" mass="10298">MFMSPIGCPTHYTIFILILAGIKFLEINTHTIGPLDEEKEISVFIDVLNYKPTEIPIGSNITIMCRTTMTASTISWIFDSKNITEQKGTVVC</sequence>
<feature type="signal peptide" evidence="1">
    <location>
        <begin position="1"/>
        <end position="29"/>
    </location>
</feature>
<protein>
    <recommendedName>
        <fullName evidence="4">Ig-like domain-containing protein</fullName>
    </recommendedName>
</protein>
<keyword evidence="3" id="KW-1185">Reference proteome</keyword>
<comment type="caution">
    <text evidence="2">The sequence shown here is derived from an EMBL/GenBank/DDBJ whole genome shotgun (WGS) entry which is preliminary data.</text>
</comment>
<evidence type="ECO:0008006" key="4">
    <source>
        <dbReference type="Google" id="ProtNLM"/>
    </source>
</evidence>
<gene>
    <name evidence="2" type="ORF">HHI36_022890</name>
</gene>
<evidence type="ECO:0000313" key="2">
    <source>
        <dbReference type="EMBL" id="KAL3289467.1"/>
    </source>
</evidence>
<evidence type="ECO:0000313" key="3">
    <source>
        <dbReference type="Proteomes" id="UP001516400"/>
    </source>
</evidence>
<feature type="chain" id="PRO_5044772883" description="Ig-like domain-containing protein" evidence="1">
    <location>
        <begin position="30"/>
        <end position="92"/>
    </location>
</feature>
<reference evidence="2 3" key="1">
    <citation type="journal article" date="2021" name="BMC Biol.">
        <title>Horizontally acquired antibacterial genes associated with adaptive radiation of ladybird beetles.</title>
        <authorList>
            <person name="Li H.S."/>
            <person name="Tang X.F."/>
            <person name="Huang Y.H."/>
            <person name="Xu Z.Y."/>
            <person name="Chen M.L."/>
            <person name="Du X.Y."/>
            <person name="Qiu B.Y."/>
            <person name="Chen P.T."/>
            <person name="Zhang W."/>
            <person name="Slipinski A."/>
            <person name="Escalona H.E."/>
            <person name="Waterhouse R.M."/>
            <person name="Zwick A."/>
            <person name="Pang H."/>
        </authorList>
    </citation>
    <scope>NUCLEOTIDE SEQUENCE [LARGE SCALE GENOMIC DNA]</scope>
    <source>
        <strain evidence="2">SYSU2018</strain>
    </source>
</reference>
<dbReference type="AlphaFoldDB" id="A0ABD2PFE2"/>
<proteinExistence type="predicted"/>
<dbReference type="Proteomes" id="UP001516400">
    <property type="component" value="Unassembled WGS sequence"/>
</dbReference>
<accession>A0ABD2PFE2</accession>
<keyword evidence="1" id="KW-0732">Signal</keyword>
<evidence type="ECO:0000256" key="1">
    <source>
        <dbReference type="SAM" id="SignalP"/>
    </source>
</evidence>
<name>A0ABD2PFE2_9CUCU</name>